<sequence>MARSGFASLLLLDGGVSSELEAAGFPLQGDPLWSSRLLLTHPDAVKDVHLRFLRSGSDVISTATYQASVPGFVSHLGLRPEEARQLIHTGVRLAREAVHEYISTAGPREVEVKVAGSVGPYGAHLHDGSEYTGAYVDTLSTEELMDWHRPQVSALLEAGVDLLALETVPSAAEGLALVQLLREFPGASAWLSFSCKDSRHTCHGEEFGEVALALAARSRQLLAVGVNCCDPELVGDLLGGVANAKGFDKLLLAYPNSGEHWDVQRGWERRPRRPTLATYSLAWRDLGISWIGGCCRTGPQDIEELGRTLRPQMQPPSTTA</sequence>
<keyword evidence="8" id="KW-0732">Signal</keyword>
<feature type="binding site" evidence="6 7">
    <location>
        <position position="295"/>
    </location>
    <ligand>
        <name>Zn(2+)</name>
        <dbReference type="ChEBI" id="CHEBI:29105"/>
    </ligand>
</feature>
<dbReference type="NCBIfam" id="NF007020">
    <property type="entry name" value="PRK09485.1"/>
    <property type="match status" value="1"/>
</dbReference>
<dbReference type="Proteomes" id="UP001318040">
    <property type="component" value="Chromosome 64"/>
</dbReference>
<evidence type="ECO:0000313" key="11">
    <source>
        <dbReference type="RefSeq" id="XP_032833731.1"/>
    </source>
</evidence>
<dbReference type="GO" id="GO:0033528">
    <property type="term" value="P:S-methylmethionine cycle"/>
    <property type="evidence" value="ECO:0007669"/>
    <property type="project" value="TreeGrafter"/>
</dbReference>
<feature type="chain" id="PRO_5042501477" evidence="8">
    <location>
        <begin position="19"/>
        <end position="320"/>
    </location>
</feature>
<organism evidence="10 11">
    <name type="scientific">Petromyzon marinus</name>
    <name type="common">Sea lamprey</name>
    <dbReference type="NCBI Taxonomy" id="7757"/>
    <lineage>
        <taxon>Eukaryota</taxon>
        <taxon>Metazoa</taxon>
        <taxon>Chordata</taxon>
        <taxon>Craniata</taxon>
        <taxon>Vertebrata</taxon>
        <taxon>Cyclostomata</taxon>
        <taxon>Hyperoartia</taxon>
        <taxon>Petromyzontiformes</taxon>
        <taxon>Petromyzontidae</taxon>
        <taxon>Petromyzon</taxon>
    </lineage>
</organism>
<dbReference type="InterPro" id="IPR051486">
    <property type="entry name" value="Hcy_S-methyltransferase"/>
</dbReference>
<evidence type="ECO:0000259" key="9">
    <source>
        <dbReference type="PROSITE" id="PS50970"/>
    </source>
</evidence>
<keyword evidence="2 5" id="KW-0808">Transferase</keyword>
<evidence type="ECO:0000256" key="1">
    <source>
        <dbReference type="ARBA" id="ARBA00022603"/>
    </source>
</evidence>
<dbReference type="GO" id="GO:0008898">
    <property type="term" value="F:S-adenosylmethionine-homocysteine S-methyltransferase activity"/>
    <property type="evidence" value="ECO:0007669"/>
    <property type="project" value="TreeGrafter"/>
</dbReference>
<evidence type="ECO:0000256" key="7">
    <source>
        <dbReference type="PROSITE-ProRule" id="PRU00333"/>
    </source>
</evidence>
<keyword evidence="1 5" id="KW-0489">Methyltransferase</keyword>
<dbReference type="FunFam" id="3.20.20.330:FF:000002">
    <property type="entry name" value="Homocysteine S-methyltransferase"/>
    <property type="match status" value="1"/>
</dbReference>
<comment type="pathway">
    <text evidence="5">Amino-acid biosynthesis; L-methionine biosynthesis via de novo pathway; L-methionine from L-homocysteine (BhmT route): step 1/1.</text>
</comment>
<evidence type="ECO:0000256" key="4">
    <source>
        <dbReference type="ARBA" id="ARBA00022833"/>
    </source>
</evidence>
<accession>A0AAJ7UEF4</accession>
<dbReference type="AlphaFoldDB" id="A0AAJ7UEF4"/>
<protein>
    <submittedName>
        <fullName evidence="11">Homocysteine S-methyltransferase-like</fullName>
    </submittedName>
</protein>
<reference evidence="11" key="1">
    <citation type="submission" date="2025-08" db="UniProtKB">
        <authorList>
            <consortium name="RefSeq"/>
        </authorList>
    </citation>
    <scope>IDENTIFICATION</scope>
    <source>
        <tissue evidence="11">Sperm</tissue>
    </source>
</reference>
<dbReference type="RefSeq" id="XP_032833731.1">
    <property type="nucleotide sequence ID" value="XM_032977840.1"/>
</dbReference>
<comment type="function">
    <text evidence="5">Involved in the regulation of homocysteine metabolism.</text>
</comment>
<dbReference type="KEGG" id="pmrn:116956315"/>
<gene>
    <name evidence="11" type="primary">LOC116956315</name>
</gene>
<evidence type="ECO:0000313" key="10">
    <source>
        <dbReference type="Proteomes" id="UP001318040"/>
    </source>
</evidence>
<comment type="subunit">
    <text evidence="5">Homotetramer.</text>
</comment>
<dbReference type="InterPro" id="IPR003726">
    <property type="entry name" value="HCY_dom"/>
</dbReference>
<dbReference type="GeneID" id="116956315"/>
<comment type="cofactor">
    <cofactor evidence="5 6">
        <name>Zn(2+)</name>
        <dbReference type="ChEBI" id="CHEBI:29105"/>
    </cofactor>
    <text evidence="5 6">Binds 1 zinc ion per subunit.</text>
</comment>
<dbReference type="PANTHER" id="PTHR46015:SF1">
    <property type="entry name" value="HOMOCYSTEINE S-METHYLTRANSFERASE-LIKE ISOFORM 1"/>
    <property type="match status" value="1"/>
</dbReference>
<dbReference type="PIRSF" id="PIRSF037505">
    <property type="entry name" value="Betaine_HMT"/>
    <property type="match status" value="1"/>
</dbReference>
<feature type="binding site" evidence="6 7">
    <location>
        <position position="228"/>
    </location>
    <ligand>
        <name>Zn(2+)</name>
        <dbReference type="ChEBI" id="CHEBI:29105"/>
    </ligand>
</feature>
<dbReference type="PROSITE" id="PS50970">
    <property type="entry name" value="HCY"/>
    <property type="match status" value="1"/>
</dbReference>
<keyword evidence="3 5" id="KW-0479">Metal-binding</keyword>
<dbReference type="GO" id="GO:0009086">
    <property type="term" value="P:methionine biosynthetic process"/>
    <property type="evidence" value="ECO:0007669"/>
    <property type="project" value="InterPro"/>
</dbReference>
<dbReference type="GO" id="GO:0008270">
    <property type="term" value="F:zinc ion binding"/>
    <property type="evidence" value="ECO:0007669"/>
    <property type="project" value="UniProtKB-UniRule"/>
</dbReference>
<evidence type="ECO:0000256" key="3">
    <source>
        <dbReference type="ARBA" id="ARBA00022723"/>
    </source>
</evidence>
<dbReference type="GO" id="GO:0032259">
    <property type="term" value="P:methylation"/>
    <property type="evidence" value="ECO:0007669"/>
    <property type="project" value="UniProtKB-KW"/>
</dbReference>
<dbReference type="Gene3D" id="3.20.20.330">
    <property type="entry name" value="Homocysteine-binding-like domain"/>
    <property type="match status" value="1"/>
</dbReference>
<feature type="signal peptide" evidence="8">
    <location>
        <begin position="1"/>
        <end position="18"/>
    </location>
</feature>
<keyword evidence="10" id="KW-1185">Reference proteome</keyword>
<feature type="binding site" evidence="6 7">
    <location>
        <position position="294"/>
    </location>
    <ligand>
        <name>Zn(2+)</name>
        <dbReference type="ChEBI" id="CHEBI:29105"/>
    </ligand>
</feature>
<proteinExistence type="predicted"/>
<dbReference type="PANTHER" id="PTHR46015">
    <property type="entry name" value="ZGC:172121"/>
    <property type="match status" value="1"/>
</dbReference>
<evidence type="ECO:0000256" key="6">
    <source>
        <dbReference type="PIRSR" id="PIRSR037505-2"/>
    </source>
</evidence>
<dbReference type="SUPFAM" id="SSF82282">
    <property type="entry name" value="Homocysteine S-methyltransferase"/>
    <property type="match status" value="1"/>
</dbReference>
<dbReference type="InterPro" id="IPR036589">
    <property type="entry name" value="HCY_dom_sf"/>
</dbReference>
<feature type="domain" description="Hcy-binding" evidence="9">
    <location>
        <begin position="1"/>
        <end position="309"/>
    </location>
</feature>
<evidence type="ECO:0000256" key="8">
    <source>
        <dbReference type="SAM" id="SignalP"/>
    </source>
</evidence>
<evidence type="ECO:0000256" key="2">
    <source>
        <dbReference type="ARBA" id="ARBA00022679"/>
    </source>
</evidence>
<name>A0AAJ7UEF4_PETMA</name>
<dbReference type="InterPro" id="IPR017226">
    <property type="entry name" value="BHMT-like"/>
</dbReference>
<keyword evidence="4 5" id="KW-0862">Zinc</keyword>
<evidence type="ECO:0000256" key="5">
    <source>
        <dbReference type="PIRNR" id="PIRNR037505"/>
    </source>
</evidence>
<dbReference type="Pfam" id="PF02574">
    <property type="entry name" value="S-methyl_trans"/>
    <property type="match status" value="1"/>
</dbReference>